<evidence type="ECO:0000313" key="3">
    <source>
        <dbReference type="Proteomes" id="UP000027936"/>
    </source>
</evidence>
<sequence length="95" mass="11107">MFELKVHGGNIVKIFKENDEKAVIEYNGVNYDFELMIKLLEENKNNDSSVRDSEIQQFEQDPEMRKMVEDSEQDIKQGKVLSTKEVISKIRRGVI</sequence>
<dbReference type="EMBL" id="JJRY01000003">
    <property type="protein sequence ID" value="KEF39466.1"/>
    <property type="molecule type" value="Genomic_DNA"/>
</dbReference>
<proteinExistence type="predicted"/>
<reference evidence="2 3" key="1">
    <citation type="submission" date="2014-04" db="EMBL/GenBank/DDBJ databases">
        <title>Draft genome sequence of Bacillus azotoformans MEV2011, a (co-) denitrifying strain unable to grow in the presence of oxygen.</title>
        <authorList>
            <person name="Nielsen M."/>
            <person name="Schreiber L."/>
            <person name="Finster K."/>
            <person name="Schramm A."/>
        </authorList>
    </citation>
    <scope>NUCLEOTIDE SEQUENCE [LARGE SCALE GENOMIC DNA]</scope>
    <source>
        <strain evidence="2 3">MEV2011</strain>
    </source>
</reference>
<name>A0A072NPQ8_SCHAZ</name>
<protein>
    <submittedName>
        <fullName evidence="2">Uncharacterized protein</fullName>
    </submittedName>
</protein>
<dbReference type="RefSeq" id="WP_035194094.1">
    <property type="nucleotide sequence ID" value="NZ_JJRY01000003.1"/>
</dbReference>
<evidence type="ECO:0000313" key="2">
    <source>
        <dbReference type="EMBL" id="KEF39466.1"/>
    </source>
</evidence>
<gene>
    <name evidence="2" type="ORF">M670_01234</name>
</gene>
<comment type="caution">
    <text evidence="2">The sequence shown here is derived from an EMBL/GenBank/DDBJ whole genome shotgun (WGS) entry which is preliminary data.</text>
</comment>
<dbReference type="AlphaFoldDB" id="A0A072NPQ8"/>
<accession>A0A072NPQ8</accession>
<dbReference type="PATRIC" id="fig|1348973.3.peg.1206"/>
<feature type="region of interest" description="Disordered" evidence="1">
    <location>
        <begin position="45"/>
        <end position="64"/>
    </location>
</feature>
<evidence type="ECO:0000256" key="1">
    <source>
        <dbReference type="SAM" id="MobiDB-lite"/>
    </source>
</evidence>
<organism evidence="2 3">
    <name type="scientific">Schinkia azotoformans MEV2011</name>
    <dbReference type="NCBI Taxonomy" id="1348973"/>
    <lineage>
        <taxon>Bacteria</taxon>
        <taxon>Bacillati</taxon>
        <taxon>Bacillota</taxon>
        <taxon>Bacilli</taxon>
        <taxon>Bacillales</taxon>
        <taxon>Bacillaceae</taxon>
        <taxon>Calidifontibacillus/Schinkia group</taxon>
        <taxon>Schinkia</taxon>
    </lineage>
</organism>
<dbReference type="Proteomes" id="UP000027936">
    <property type="component" value="Unassembled WGS sequence"/>
</dbReference>
<feature type="compositionally biased region" description="Basic and acidic residues" evidence="1">
    <location>
        <begin position="45"/>
        <end position="54"/>
    </location>
</feature>